<dbReference type="PANTHER" id="PTHR46268">
    <property type="entry name" value="STRESS RESPONSE PROTEIN NHAX"/>
    <property type="match status" value="1"/>
</dbReference>
<dbReference type="AlphaFoldDB" id="A0A3D8TST8"/>
<reference evidence="4" key="1">
    <citation type="submission" date="2015-04" db="EMBL/GenBank/DDBJ databases">
        <authorList>
            <person name="Schardt J."/>
            <person name="Mueller-Herbst S."/>
            <person name="Scherer S."/>
            <person name="Huptas C."/>
        </authorList>
    </citation>
    <scope>NUCLEOTIDE SEQUENCE [LARGE SCALE GENOMIC DNA]</scope>
    <source>
        <strain evidence="4">Kiel-L1</strain>
    </source>
</reference>
<name>A0A3D8TST8_9LIST</name>
<organism evidence="3 4">
    <name type="scientific">Listeria kieliensis</name>
    <dbReference type="NCBI Taxonomy" id="1621700"/>
    <lineage>
        <taxon>Bacteria</taxon>
        <taxon>Bacillati</taxon>
        <taxon>Bacillota</taxon>
        <taxon>Bacilli</taxon>
        <taxon>Bacillales</taxon>
        <taxon>Listeriaceae</taxon>
        <taxon>Listeria</taxon>
    </lineage>
</organism>
<protein>
    <submittedName>
        <fullName evidence="3">Universal stress protein UspA family</fullName>
    </submittedName>
</protein>
<accession>A0A3D8TST8</accession>
<dbReference type="SUPFAM" id="SSF52402">
    <property type="entry name" value="Adenine nucleotide alpha hydrolases-like"/>
    <property type="match status" value="1"/>
</dbReference>
<dbReference type="InterPro" id="IPR006015">
    <property type="entry name" value="Universal_stress_UspA"/>
</dbReference>
<dbReference type="Gene3D" id="3.40.50.620">
    <property type="entry name" value="HUPs"/>
    <property type="match status" value="1"/>
</dbReference>
<evidence type="ECO:0000313" key="3">
    <source>
        <dbReference type="EMBL" id="RDX02021.1"/>
    </source>
</evidence>
<dbReference type="CDD" id="cd00293">
    <property type="entry name" value="USP-like"/>
    <property type="match status" value="1"/>
</dbReference>
<dbReference type="RefSeq" id="WP_115751681.1">
    <property type="nucleotide sequence ID" value="NZ_LARY01000001.1"/>
</dbReference>
<dbReference type="InterPro" id="IPR014729">
    <property type="entry name" value="Rossmann-like_a/b/a_fold"/>
</dbReference>
<sequence>MASYKRILVAIDGSEQAEQAFTDAVKLAKDTGASLAMAAVIDTRSFPSFTVEGTTWEEELREEMETVLRGFQEKAEAEGIQSVGTFLERGNPKKMLAEEIPELFGADLLVCGATGLNRVEKMMMGSVSSYLVQHAKCSVLIAR</sequence>
<evidence type="ECO:0000256" key="1">
    <source>
        <dbReference type="ARBA" id="ARBA00008791"/>
    </source>
</evidence>
<dbReference type="Proteomes" id="UP000257055">
    <property type="component" value="Unassembled WGS sequence"/>
</dbReference>
<comment type="caution">
    <text evidence="3">The sequence shown here is derived from an EMBL/GenBank/DDBJ whole genome shotgun (WGS) entry which is preliminary data.</text>
</comment>
<dbReference type="EMBL" id="LARY01000001">
    <property type="protein sequence ID" value="RDX02021.1"/>
    <property type="molecule type" value="Genomic_DNA"/>
</dbReference>
<keyword evidence="4" id="KW-1185">Reference proteome</keyword>
<proteinExistence type="inferred from homology"/>
<dbReference type="Pfam" id="PF00582">
    <property type="entry name" value="Usp"/>
    <property type="match status" value="1"/>
</dbReference>
<evidence type="ECO:0000313" key="4">
    <source>
        <dbReference type="Proteomes" id="UP000257055"/>
    </source>
</evidence>
<evidence type="ECO:0000259" key="2">
    <source>
        <dbReference type="Pfam" id="PF00582"/>
    </source>
</evidence>
<dbReference type="PANTHER" id="PTHR46268:SF6">
    <property type="entry name" value="UNIVERSAL STRESS PROTEIN UP12"/>
    <property type="match status" value="1"/>
</dbReference>
<dbReference type="PRINTS" id="PR01438">
    <property type="entry name" value="UNVRSLSTRESS"/>
</dbReference>
<gene>
    <name evidence="3" type="ORF">UR08_00265</name>
</gene>
<feature type="domain" description="UspA" evidence="2">
    <location>
        <begin position="4"/>
        <end position="143"/>
    </location>
</feature>
<dbReference type="InterPro" id="IPR006016">
    <property type="entry name" value="UspA"/>
</dbReference>
<comment type="similarity">
    <text evidence="1">Belongs to the universal stress protein A family.</text>
</comment>